<organism evidence="3 4">
    <name type="scientific">Halorubrum lacusprofundi (strain ATCC 49239 / DSM 5036 / JCM 8891 / ACAM 34)</name>
    <dbReference type="NCBI Taxonomy" id="416348"/>
    <lineage>
        <taxon>Archaea</taxon>
        <taxon>Methanobacteriati</taxon>
        <taxon>Methanobacteriota</taxon>
        <taxon>Stenosarchaea group</taxon>
        <taxon>Halobacteria</taxon>
        <taxon>Halobacteriales</taxon>
        <taxon>Haloferacaceae</taxon>
        <taxon>Halorubrum</taxon>
    </lineage>
</organism>
<dbReference type="eggNOG" id="arCOG05861">
    <property type="taxonomic scope" value="Archaea"/>
</dbReference>
<evidence type="ECO:0000256" key="1">
    <source>
        <dbReference type="SAM" id="MobiDB-lite"/>
    </source>
</evidence>
<protein>
    <recommendedName>
        <fullName evidence="5">SipW-cognate class signal peptide</fullName>
    </recommendedName>
</protein>
<gene>
    <name evidence="3" type="ordered locus">Hlac_0127</name>
</gene>
<dbReference type="PROSITE" id="PS51318">
    <property type="entry name" value="TAT"/>
    <property type="match status" value="1"/>
</dbReference>
<keyword evidence="2" id="KW-0472">Membrane</keyword>
<reference evidence="3 4" key="1">
    <citation type="journal article" date="2016" name="Stand. Genomic Sci.">
        <title>Complete genome sequence of the Antarctic Halorubrum lacusprofundi type strain ACAM 34.</title>
        <authorList>
            <person name="Anderson I.J."/>
            <person name="DasSarma P."/>
            <person name="Lucas S."/>
            <person name="Copeland A."/>
            <person name="Lapidus A."/>
            <person name="Del Rio T.G."/>
            <person name="Tice H."/>
            <person name="Dalin E."/>
            <person name="Bruce D.C."/>
            <person name="Goodwin L."/>
            <person name="Pitluck S."/>
            <person name="Sims D."/>
            <person name="Brettin T.S."/>
            <person name="Detter J.C."/>
            <person name="Han C.S."/>
            <person name="Larimer F."/>
            <person name="Hauser L."/>
            <person name="Land M."/>
            <person name="Ivanova N."/>
            <person name="Richardson P."/>
            <person name="Cavicchioli R."/>
            <person name="DasSarma S."/>
            <person name="Woese C.R."/>
            <person name="Kyrpides N.C."/>
        </authorList>
    </citation>
    <scope>NUCLEOTIDE SEQUENCE [LARGE SCALE GENOMIC DNA]</scope>
    <source>
        <strain evidence="4">ATCC 49239 / DSM 5036 / JCM 8891 / ACAM 34</strain>
    </source>
</reference>
<feature type="region of interest" description="Disordered" evidence="1">
    <location>
        <begin position="274"/>
        <end position="317"/>
    </location>
</feature>
<evidence type="ECO:0000313" key="3">
    <source>
        <dbReference type="EMBL" id="ACM55733.1"/>
    </source>
</evidence>
<accession>B9LQY1</accession>
<feature type="transmembrane region" description="Helical" evidence="2">
    <location>
        <begin position="19"/>
        <end position="41"/>
    </location>
</feature>
<dbReference type="InterPro" id="IPR023833">
    <property type="entry name" value="Signal_pept_SipW-depend-type"/>
</dbReference>
<evidence type="ECO:0000256" key="2">
    <source>
        <dbReference type="SAM" id="Phobius"/>
    </source>
</evidence>
<dbReference type="EMBL" id="CP001365">
    <property type="protein sequence ID" value="ACM55733.1"/>
    <property type="molecule type" value="Genomic_DNA"/>
</dbReference>
<sequence length="359" mass="36759">MTLGDDGAGRPSEMSRRRLLAGIGGIGAAGMASGLGTGAYLSDRETFPNNGFGAGEVELVVNDTVSDGTFAVDVSEINRGHDGTERFDIEVRTNPVRVWLATDCPDASDALANVLEIKVIVDGESLTGDYRSLADVERDLVAGERLVEGCLDSDDRVTVEVYWHLPASAPDEVAAETTDLTFRLYAEQCRHVSEADAAGSNPFADRVCEGPECVPCADENGVKIGSLTLRYLGNEPADVVVVATGGGAGGVGGGGTEVFVAAVGPDETFVVDGSASPTGDPDWIGPNISVDDGSETGESNGNGNGNGNNGNGNGGNRPAGVNIHTSCSVSIGPGDIYGDFEIVAATTTDGEPICGSEEL</sequence>
<dbReference type="InterPro" id="IPR006311">
    <property type="entry name" value="TAT_signal"/>
</dbReference>
<keyword evidence="4" id="KW-1185">Reference proteome</keyword>
<evidence type="ECO:0000313" key="4">
    <source>
        <dbReference type="Proteomes" id="UP000000740"/>
    </source>
</evidence>
<dbReference type="RefSeq" id="WP_012659376.1">
    <property type="nucleotide sequence ID" value="NC_012029.1"/>
</dbReference>
<evidence type="ECO:0008006" key="5">
    <source>
        <dbReference type="Google" id="ProtNLM"/>
    </source>
</evidence>
<keyword evidence="2" id="KW-0812">Transmembrane</keyword>
<dbReference type="AlphaFoldDB" id="B9LQY1"/>
<dbReference type="KEGG" id="hla:Hlac_0127"/>
<proteinExistence type="predicted"/>
<dbReference type="GeneID" id="7401648"/>
<dbReference type="Proteomes" id="UP000000740">
    <property type="component" value="Chromosome 1"/>
</dbReference>
<feature type="compositionally biased region" description="Gly residues" evidence="1">
    <location>
        <begin position="300"/>
        <end position="317"/>
    </location>
</feature>
<keyword evidence="2" id="KW-1133">Transmembrane helix</keyword>
<dbReference type="HOGENOM" id="CLU_770750_0_0_2"/>
<dbReference type="NCBIfam" id="TIGR04088">
    <property type="entry name" value="cognate_SipW"/>
    <property type="match status" value="1"/>
</dbReference>
<name>B9LQY1_HALLT</name>